<proteinExistence type="predicted"/>
<reference evidence="1" key="2">
    <citation type="journal article" date="2015" name="Fish Shellfish Immunol.">
        <title>Early steps in the European eel (Anguilla anguilla)-Vibrio vulnificus interaction in the gills: Role of the RtxA13 toxin.</title>
        <authorList>
            <person name="Callol A."/>
            <person name="Pajuelo D."/>
            <person name="Ebbesson L."/>
            <person name="Teles M."/>
            <person name="MacKenzie S."/>
            <person name="Amaro C."/>
        </authorList>
    </citation>
    <scope>NUCLEOTIDE SEQUENCE</scope>
</reference>
<dbReference type="AlphaFoldDB" id="A0A0E9SL35"/>
<organism evidence="1">
    <name type="scientific">Anguilla anguilla</name>
    <name type="common">European freshwater eel</name>
    <name type="synonym">Muraena anguilla</name>
    <dbReference type="NCBI Taxonomy" id="7936"/>
    <lineage>
        <taxon>Eukaryota</taxon>
        <taxon>Metazoa</taxon>
        <taxon>Chordata</taxon>
        <taxon>Craniata</taxon>
        <taxon>Vertebrata</taxon>
        <taxon>Euteleostomi</taxon>
        <taxon>Actinopterygii</taxon>
        <taxon>Neopterygii</taxon>
        <taxon>Teleostei</taxon>
        <taxon>Anguilliformes</taxon>
        <taxon>Anguillidae</taxon>
        <taxon>Anguilla</taxon>
    </lineage>
</organism>
<evidence type="ECO:0000313" key="1">
    <source>
        <dbReference type="EMBL" id="JAH42031.1"/>
    </source>
</evidence>
<sequence length="35" mass="3919">MISDPSGSSFVSLLMLRIFYKKCVLLQIAVVKFAI</sequence>
<name>A0A0E9SL35_ANGAN</name>
<dbReference type="EMBL" id="GBXM01066546">
    <property type="protein sequence ID" value="JAH42031.1"/>
    <property type="molecule type" value="Transcribed_RNA"/>
</dbReference>
<accession>A0A0E9SL35</accession>
<protein>
    <submittedName>
        <fullName evidence="1">Uncharacterized protein</fullName>
    </submittedName>
</protein>
<reference evidence="1" key="1">
    <citation type="submission" date="2014-11" db="EMBL/GenBank/DDBJ databases">
        <authorList>
            <person name="Amaro Gonzalez C."/>
        </authorList>
    </citation>
    <scope>NUCLEOTIDE SEQUENCE</scope>
</reference>